<evidence type="ECO:0000256" key="1">
    <source>
        <dbReference type="SAM" id="MobiDB-lite"/>
    </source>
</evidence>
<dbReference type="EMBL" id="LAZR01064226">
    <property type="protein sequence ID" value="KKK57941.1"/>
    <property type="molecule type" value="Genomic_DNA"/>
</dbReference>
<accession>A0A0F8ZD42</accession>
<organism evidence="2">
    <name type="scientific">marine sediment metagenome</name>
    <dbReference type="NCBI Taxonomy" id="412755"/>
    <lineage>
        <taxon>unclassified sequences</taxon>
        <taxon>metagenomes</taxon>
        <taxon>ecological metagenomes</taxon>
    </lineage>
</organism>
<dbReference type="AlphaFoldDB" id="A0A0F8ZD42"/>
<feature type="compositionally biased region" description="Basic and acidic residues" evidence="1">
    <location>
        <begin position="49"/>
        <end position="72"/>
    </location>
</feature>
<comment type="caution">
    <text evidence="2">The sequence shown here is derived from an EMBL/GenBank/DDBJ whole genome shotgun (WGS) entry which is preliminary data.</text>
</comment>
<protein>
    <submittedName>
        <fullName evidence="2">Uncharacterized protein</fullName>
    </submittedName>
</protein>
<name>A0A0F8ZD42_9ZZZZ</name>
<proteinExistence type="predicted"/>
<sequence length="80" mass="8882">MNQIINMIMRQVMGRLINKGVSIGFDQASKLGKGRKSDGSQGAAGTHVSAEENAGRDKMGRDQGKRARDMMKNMRRLNKF</sequence>
<reference evidence="2" key="1">
    <citation type="journal article" date="2015" name="Nature">
        <title>Complex archaea that bridge the gap between prokaryotes and eukaryotes.</title>
        <authorList>
            <person name="Spang A."/>
            <person name="Saw J.H."/>
            <person name="Jorgensen S.L."/>
            <person name="Zaremba-Niedzwiedzka K."/>
            <person name="Martijn J."/>
            <person name="Lind A.E."/>
            <person name="van Eijk R."/>
            <person name="Schleper C."/>
            <person name="Guy L."/>
            <person name="Ettema T.J."/>
        </authorList>
    </citation>
    <scope>NUCLEOTIDE SEQUENCE</scope>
</reference>
<gene>
    <name evidence="2" type="ORF">LCGC14_3049410</name>
</gene>
<evidence type="ECO:0000313" key="2">
    <source>
        <dbReference type="EMBL" id="KKK57941.1"/>
    </source>
</evidence>
<feature type="region of interest" description="Disordered" evidence="1">
    <location>
        <begin position="29"/>
        <end position="80"/>
    </location>
</feature>